<dbReference type="Gene3D" id="3.90.550.10">
    <property type="entry name" value="Spore Coat Polysaccharide Biosynthesis Protein SpsA, Chain A"/>
    <property type="match status" value="1"/>
</dbReference>
<evidence type="ECO:0008006" key="7">
    <source>
        <dbReference type="Google" id="ProtNLM"/>
    </source>
</evidence>
<dbReference type="PANTHER" id="PTHR31306:SF10">
    <property type="entry name" value="ALPHA-1,6-MANNOSYLTRANSFERASE MNN11-RELATED"/>
    <property type="match status" value="1"/>
</dbReference>
<dbReference type="FunFam" id="3.90.550.10:FF:000149">
    <property type="entry name" value="Alpha-1,6-mannosyltransferase subunit"/>
    <property type="match status" value="1"/>
</dbReference>
<keyword evidence="4" id="KW-0812">Transmembrane</keyword>
<dbReference type="AlphaFoldDB" id="A0A1E3BQL0"/>
<dbReference type="PANTHER" id="PTHR31306">
    <property type="entry name" value="ALPHA-1,6-MANNOSYLTRANSFERASE MNN11-RELATED"/>
    <property type="match status" value="1"/>
</dbReference>
<dbReference type="InterPro" id="IPR029044">
    <property type="entry name" value="Nucleotide-diphossugar_trans"/>
</dbReference>
<comment type="similarity">
    <text evidence="1">Belongs to the glycosyltransferase 34 family.</text>
</comment>
<dbReference type="InterPro" id="IPR008630">
    <property type="entry name" value="Glyco_trans_34"/>
</dbReference>
<keyword evidence="3" id="KW-0808">Transferase</keyword>
<sequence length="318" mass="36023">MQFALPPRGGALPLHTSSGRSRLSYQRRRQLKVAAILGFAVISLFFLFSYLHSSSIISTIPAGTSGIVIVTVLDRAALSEKYIHRIKKNREDYAKRHGYTNFFADVSDYESTLDNAPRSWAMVPALRHAMTLHPHSAYFYHLGPHALIMDPSKSLESHLLGKNRLESLMLKNVPVVPPNSVVKTLPHLTSKDIELVFTVDDADLSTGSFVIRQGEFADFFLDVWSDPLYRNYNFVKAETHALDHIVQWHPTILARLALVPQRIINAYSKDSPDVTADGIYRDGDFVIRFHACESDPSRSCDKEMELYYDLWEKKVDGD</sequence>
<dbReference type="GO" id="GO:0000009">
    <property type="term" value="F:alpha-1,6-mannosyltransferase activity"/>
    <property type="evidence" value="ECO:0007669"/>
    <property type="project" value="TreeGrafter"/>
</dbReference>
<name>A0A1E3BQL0_ASPCR</name>
<evidence type="ECO:0000256" key="2">
    <source>
        <dbReference type="ARBA" id="ARBA00022676"/>
    </source>
</evidence>
<evidence type="ECO:0000256" key="1">
    <source>
        <dbReference type="ARBA" id="ARBA00005664"/>
    </source>
</evidence>
<evidence type="ECO:0000256" key="4">
    <source>
        <dbReference type="SAM" id="Phobius"/>
    </source>
</evidence>
<organism evidence="5 6">
    <name type="scientific">Aspergillus cristatus</name>
    <name type="common">Chinese Fuzhuan brick tea-fermentation fungus</name>
    <name type="synonym">Eurotium cristatum</name>
    <dbReference type="NCBI Taxonomy" id="573508"/>
    <lineage>
        <taxon>Eukaryota</taxon>
        <taxon>Fungi</taxon>
        <taxon>Dikarya</taxon>
        <taxon>Ascomycota</taxon>
        <taxon>Pezizomycotina</taxon>
        <taxon>Eurotiomycetes</taxon>
        <taxon>Eurotiomycetidae</taxon>
        <taxon>Eurotiales</taxon>
        <taxon>Aspergillaceae</taxon>
        <taxon>Aspergillus</taxon>
        <taxon>Aspergillus subgen. Aspergillus</taxon>
    </lineage>
</organism>
<keyword evidence="4" id="KW-1133">Transmembrane helix</keyword>
<dbReference type="GO" id="GO:0006487">
    <property type="term" value="P:protein N-linked glycosylation"/>
    <property type="evidence" value="ECO:0007669"/>
    <property type="project" value="TreeGrafter"/>
</dbReference>
<evidence type="ECO:0000313" key="6">
    <source>
        <dbReference type="Proteomes" id="UP000094569"/>
    </source>
</evidence>
<dbReference type="Pfam" id="PF05637">
    <property type="entry name" value="Glyco_transf_34"/>
    <property type="match status" value="1"/>
</dbReference>
<keyword evidence="6" id="KW-1185">Reference proteome</keyword>
<protein>
    <recommendedName>
        <fullName evidence="7">Alpha-1,6-mannosyltransferase subunit</fullName>
    </recommendedName>
</protein>
<comment type="caution">
    <text evidence="5">The sequence shown here is derived from an EMBL/GenBank/DDBJ whole genome shotgun (WGS) entry which is preliminary data.</text>
</comment>
<accession>A0A1E3BQL0</accession>
<keyword evidence="4" id="KW-0472">Membrane</keyword>
<dbReference type="STRING" id="573508.A0A1E3BQL0"/>
<dbReference type="VEuPathDB" id="FungiDB:SI65_00828"/>
<proteinExistence type="inferred from homology"/>
<evidence type="ECO:0000313" key="5">
    <source>
        <dbReference type="EMBL" id="ODM23239.1"/>
    </source>
</evidence>
<reference evidence="5 6" key="1">
    <citation type="journal article" date="2016" name="BMC Genomics">
        <title>Comparative genomic and transcriptomic analyses of the Fuzhuan brick tea-fermentation fungus Aspergillus cristatus.</title>
        <authorList>
            <person name="Ge Y."/>
            <person name="Wang Y."/>
            <person name="Liu Y."/>
            <person name="Tan Y."/>
            <person name="Ren X."/>
            <person name="Zhang X."/>
            <person name="Hyde K.D."/>
            <person name="Liu Y."/>
            <person name="Liu Z."/>
        </authorList>
    </citation>
    <scope>NUCLEOTIDE SEQUENCE [LARGE SCALE GENOMIC DNA]</scope>
    <source>
        <strain evidence="5 6">GZAAS20.1005</strain>
    </source>
</reference>
<dbReference type="Proteomes" id="UP000094569">
    <property type="component" value="Unassembled WGS sequence"/>
</dbReference>
<dbReference type="GO" id="GO:0000136">
    <property type="term" value="C:mannan polymerase complex"/>
    <property type="evidence" value="ECO:0007669"/>
    <property type="project" value="TreeGrafter"/>
</dbReference>
<dbReference type="EMBL" id="JXNT01000001">
    <property type="protein sequence ID" value="ODM23239.1"/>
    <property type="molecule type" value="Genomic_DNA"/>
</dbReference>
<keyword evidence="2" id="KW-0328">Glycosyltransferase</keyword>
<dbReference type="OrthoDB" id="205108at2759"/>
<gene>
    <name evidence="5" type="ORF">SI65_00828</name>
</gene>
<evidence type="ECO:0000256" key="3">
    <source>
        <dbReference type="ARBA" id="ARBA00022679"/>
    </source>
</evidence>
<feature type="transmembrane region" description="Helical" evidence="4">
    <location>
        <begin position="31"/>
        <end position="50"/>
    </location>
</feature>
<feature type="transmembrane region" description="Helical" evidence="4">
    <location>
        <begin position="56"/>
        <end position="78"/>
    </location>
</feature>